<evidence type="ECO:0008006" key="3">
    <source>
        <dbReference type="Google" id="ProtNLM"/>
    </source>
</evidence>
<comment type="caution">
    <text evidence="1">The sequence shown here is derived from an EMBL/GenBank/DDBJ whole genome shotgun (WGS) entry which is preliminary data.</text>
</comment>
<gene>
    <name evidence="1" type="ORF">DCAF_LOCUS16755</name>
</gene>
<dbReference type="Proteomes" id="UP001314170">
    <property type="component" value="Unassembled WGS sequence"/>
</dbReference>
<dbReference type="SUPFAM" id="SSF53474">
    <property type="entry name" value="alpha/beta-Hydrolases"/>
    <property type="match status" value="1"/>
</dbReference>
<evidence type="ECO:0000313" key="1">
    <source>
        <dbReference type="EMBL" id="CAK7342362.1"/>
    </source>
</evidence>
<protein>
    <recommendedName>
        <fullName evidence="3">Serine aminopeptidase S33 domain-containing protein</fullName>
    </recommendedName>
</protein>
<accession>A0AAV1RYA8</accession>
<dbReference type="PANTHER" id="PTHR42103:SF2">
    <property type="entry name" value="AB HYDROLASE-1 DOMAIN-CONTAINING PROTEIN"/>
    <property type="match status" value="1"/>
</dbReference>
<reference evidence="1 2" key="1">
    <citation type="submission" date="2024-01" db="EMBL/GenBank/DDBJ databases">
        <authorList>
            <person name="Waweru B."/>
        </authorList>
    </citation>
    <scope>NUCLEOTIDE SEQUENCE [LARGE SCALE GENOMIC DNA]</scope>
</reference>
<sequence>MQCNSAGASILETGWEPGTHDGIALRLSIKGLTAITFDMRGVGRSPGWSSLTGFAEIQDVIAVCTWVSQNLSPNKIFLVGSPAGAPISGSAADKLEEIIGYVSIGYPFGLTASIQFGRQHKAILQSPKPKLSWALEMDGGFNSGFPRIIGGISSLASKTFASLTCRISRQSQYSAGFSNAWLDCQINSVPPQLACLTMGPSQAIIKSATAAAGAHIIVGRWEPWNALSYSLTVSLVGLRSRCKFIPIYIPPYVVRSKKGPHSADSKEVKLAGSL</sequence>
<keyword evidence="2" id="KW-1185">Reference proteome</keyword>
<name>A0AAV1RYA8_9ROSI</name>
<dbReference type="Gene3D" id="3.40.50.1820">
    <property type="entry name" value="alpha/beta hydrolase"/>
    <property type="match status" value="1"/>
</dbReference>
<dbReference type="InterPro" id="IPR029058">
    <property type="entry name" value="AB_hydrolase_fold"/>
</dbReference>
<dbReference type="AlphaFoldDB" id="A0AAV1RYA8"/>
<dbReference type="EMBL" id="CAWUPB010001160">
    <property type="protein sequence ID" value="CAK7342362.1"/>
    <property type="molecule type" value="Genomic_DNA"/>
</dbReference>
<organism evidence="1 2">
    <name type="scientific">Dovyalis caffra</name>
    <dbReference type="NCBI Taxonomy" id="77055"/>
    <lineage>
        <taxon>Eukaryota</taxon>
        <taxon>Viridiplantae</taxon>
        <taxon>Streptophyta</taxon>
        <taxon>Embryophyta</taxon>
        <taxon>Tracheophyta</taxon>
        <taxon>Spermatophyta</taxon>
        <taxon>Magnoliopsida</taxon>
        <taxon>eudicotyledons</taxon>
        <taxon>Gunneridae</taxon>
        <taxon>Pentapetalae</taxon>
        <taxon>rosids</taxon>
        <taxon>fabids</taxon>
        <taxon>Malpighiales</taxon>
        <taxon>Salicaceae</taxon>
        <taxon>Flacourtieae</taxon>
        <taxon>Dovyalis</taxon>
    </lineage>
</organism>
<proteinExistence type="predicted"/>
<dbReference type="PANTHER" id="PTHR42103">
    <property type="entry name" value="ALPHA/BETA-HYDROLASES SUPERFAMILY PROTEIN"/>
    <property type="match status" value="1"/>
</dbReference>
<evidence type="ECO:0000313" key="2">
    <source>
        <dbReference type="Proteomes" id="UP001314170"/>
    </source>
</evidence>